<keyword evidence="5" id="KW-1185">Reference proteome</keyword>
<sequence>MQVFHEPAGRLTPVFDEDHLVAAGGLPAVLGLAEQGDLSGLLADTLTVDCPNAGLKTRALVAGMLAGADDIDGTDILRTGGTRRVLGGVRAPSTLGTFLRCFTHGHVLQLGAVNRALLEGLAGRVPGLFGADRVVMVDLDDTIRELHGYRKQGVAYGYNKVKGLNAILATISSDSCAPVIAGAGLRRGNVRSGDHAAWHAARAIALTRRIRPGAQIMGRADSAFCTCETIHAFADHDCWFSVTIPAWPTVTAAIGRIDEQAWTPIQYPHAVIEPETGELISDAEVAETRFTAFVSHPKEEQVSCRLVVRRVKRLNPAGQDPLVQTYRYHAFITNSDLDTAEADRRHRDHAIVEQVIAELKAGPLAHLPSGRFTANAAWLGCAVIAFNLSRAAAHAAGLGRARMPTIARTLVMIPARLATRARRRYLHMPRGWPWQSQFMRLWTTATAVGPPLALAS</sequence>
<dbReference type="Pfam" id="PF13701">
    <property type="entry name" value="DDE_Tnp_1_4"/>
    <property type="match status" value="1"/>
</dbReference>
<proteinExistence type="predicted"/>
<evidence type="ECO:0000313" key="2">
    <source>
        <dbReference type="EMBL" id="AMS04500.1"/>
    </source>
</evidence>
<dbReference type="EMBL" id="CP015970">
    <property type="protein sequence ID" value="AOZ45993.1"/>
    <property type="molecule type" value="Genomic_DNA"/>
</dbReference>
<evidence type="ECO:0000313" key="5">
    <source>
        <dbReference type="Proteomes" id="UP000178666"/>
    </source>
</evidence>
<dbReference type="RefSeq" id="WP_062818943.1">
    <property type="nucleotide sequence ID" value="NZ_CP014352.1"/>
</dbReference>
<evidence type="ECO:0000313" key="4">
    <source>
        <dbReference type="Proteomes" id="UP000075221"/>
    </source>
</evidence>
<evidence type="ECO:0000313" key="3">
    <source>
        <dbReference type="EMBL" id="AOZ45993.1"/>
    </source>
</evidence>
<dbReference type="Proteomes" id="UP000178666">
    <property type="component" value="Chromosome"/>
</dbReference>
<dbReference type="NCBIfam" id="NF033539">
    <property type="entry name" value="transpos_IS1380"/>
    <property type="match status" value="1"/>
</dbReference>
<dbReference type="EMBL" id="CP014352">
    <property type="protein sequence ID" value="AMS04500.1"/>
    <property type="molecule type" value="Genomic_DNA"/>
</dbReference>
<feature type="domain" description="Transposase DDE" evidence="1">
    <location>
        <begin position="59"/>
        <end position="442"/>
    </location>
</feature>
<accession>A0AAC8YDE5</accession>
<reference evidence="3 5" key="1">
    <citation type="journal article" date="2016" name="Plant Dis.">
        <title>Improved production of propionic acid using genome shuffling.</title>
        <authorList>
            <person name="Luna-Flores C.H."/>
            <person name="Palfreyman R.W."/>
            <person name="Kromer J.O."/>
            <person name="Nielsen L.K."/>
            <person name="Marcellin E."/>
        </authorList>
    </citation>
    <scope>NUCLEOTIDE SEQUENCE [LARGE SCALE GENOMIC DNA]</scope>
    <source>
        <strain evidence="3 5">F3E8</strain>
    </source>
</reference>
<evidence type="ECO:0000259" key="1">
    <source>
        <dbReference type="Pfam" id="PF13701"/>
    </source>
</evidence>
<name>A0AAC8YDE5_9ACTN</name>
<dbReference type="InterPro" id="IPR025668">
    <property type="entry name" value="Tnp_DDE_dom"/>
</dbReference>
<reference evidence="2 4" key="2">
    <citation type="submission" date="2016-02" db="EMBL/GenBank/DDBJ databases">
        <title>Complete Genome Sequence of Propionibacterium acidipropionici ATCC 55737.</title>
        <authorList>
            <person name="Luna Flores C.H."/>
            <person name="Nielsen L.K."/>
            <person name="Marcellin E."/>
        </authorList>
    </citation>
    <scope>NUCLEOTIDE SEQUENCE [LARGE SCALE GENOMIC DNA]</scope>
    <source>
        <strain evidence="2 4">ATCC 55737</strain>
    </source>
</reference>
<organism evidence="2 4">
    <name type="scientific">Acidipropionibacterium acidipropionici</name>
    <dbReference type="NCBI Taxonomy" id="1748"/>
    <lineage>
        <taxon>Bacteria</taxon>
        <taxon>Bacillati</taxon>
        <taxon>Actinomycetota</taxon>
        <taxon>Actinomycetes</taxon>
        <taxon>Propionibacteriales</taxon>
        <taxon>Propionibacteriaceae</taxon>
        <taxon>Acidipropionibacterium</taxon>
    </lineage>
</organism>
<dbReference type="Proteomes" id="UP000075221">
    <property type="component" value="Chromosome"/>
</dbReference>
<gene>
    <name evidence="3" type="ORF">A8L58_03865</name>
    <name evidence="2" type="ORF">AXH35_02400</name>
</gene>
<protein>
    <recommendedName>
        <fullName evidence="1">Transposase DDE domain-containing protein</fullName>
    </recommendedName>
</protein>
<dbReference type="InterPro" id="IPR047960">
    <property type="entry name" value="Transpos_IS1380"/>
</dbReference>
<dbReference type="AlphaFoldDB" id="A0AAC8YDE5"/>